<accession>E3NCW2</accession>
<protein>
    <submittedName>
        <fullName evidence="3">Uncharacterized protein</fullName>
    </submittedName>
</protein>
<feature type="chain" id="PRO_5003178415" evidence="2">
    <location>
        <begin position="20"/>
        <end position="130"/>
    </location>
</feature>
<evidence type="ECO:0000256" key="1">
    <source>
        <dbReference type="SAM" id="MobiDB-lite"/>
    </source>
</evidence>
<dbReference type="Proteomes" id="UP000008281">
    <property type="component" value="Unassembled WGS sequence"/>
</dbReference>
<feature type="compositionally biased region" description="Basic and acidic residues" evidence="1">
    <location>
        <begin position="26"/>
        <end position="44"/>
    </location>
</feature>
<name>E3NCW2_CAERE</name>
<evidence type="ECO:0000313" key="3">
    <source>
        <dbReference type="EMBL" id="EFO93387.1"/>
    </source>
</evidence>
<reference evidence="3" key="1">
    <citation type="submission" date="2007-07" db="EMBL/GenBank/DDBJ databases">
        <title>PCAP assembly of the Caenorhabditis remanei genome.</title>
        <authorList>
            <consortium name="The Caenorhabditis remanei Sequencing Consortium"/>
            <person name="Wilson R.K."/>
        </authorList>
    </citation>
    <scope>NUCLEOTIDE SEQUENCE [LARGE SCALE GENOMIC DNA]</scope>
    <source>
        <strain evidence="3">PB4641</strain>
    </source>
</reference>
<dbReference type="EMBL" id="DS268603">
    <property type="protein sequence ID" value="EFO93387.1"/>
    <property type="molecule type" value="Genomic_DNA"/>
</dbReference>
<proteinExistence type="predicted"/>
<sequence>MSICLSVFCSSLGMVSVNSSQVNCQEEWKKEETNTKQSPEHRSESPPPRCPRSLAHLNTVHMRDQTPRAHIRAFNEDGSLNGEYVPSRNLGERIFPAGVSNDVSGGNDQQVGPSEKADEQRGGVGDKGNK</sequence>
<keyword evidence="4" id="KW-1185">Reference proteome</keyword>
<feature type="signal peptide" evidence="2">
    <location>
        <begin position="1"/>
        <end position="19"/>
    </location>
</feature>
<feature type="region of interest" description="Disordered" evidence="1">
    <location>
        <begin position="93"/>
        <end position="130"/>
    </location>
</feature>
<organism evidence="4">
    <name type="scientific">Caenorhabditis remanei</name>
    <name type="common">Caenorhabditis vulgaris</name>
    <dbReference type="NCBI Taxonomy" id="31234"/>
    <lineage>
        <taxon>Eukaryota</taxon>
        <taxon>Metazoa</taxon>
        <taxon>Ecdysozoa</taxon>
        <taxon>Nematoda</taxon>
        <taxon>Chromadorea</taxon>
        <taxon>Rhabditida</taxon>
        <taxon>Rhabditina</taxon>
        <taxon>Rhabditomorpha</taxon>
        <taxon>Rhabditoidea</taxon>
        <taxon>Rhabditidae</taxon>
        <taxon>Peloderinae</taxon>
        <taxon>Caenorhabditis</taxon>
    </lineage>
</organism>
<feature type="compositionally biased region" description="Polar residues" evidence="1">
    <location>
        <begin position="101"/>
        <end position="112"/>
    </location>
</feature>
<dbReference type="AlphaFoldDB" id="E3NCW2"/>
<evidence type="ECO:0000256" key="2">
    <source>
        <dbReference type="SAM" id="SignalP"/>
    </source>
</evidence>
<dbReference type="HOGENOM" id="CLU_1940062_0_0_1"/>
<evidence type="ECO:0000313" key="4">
    <source>
        <dbReference type="Proteomes" id="UP000008281"/>
    </source>
</evidence>
<keyword evidence="2" id="KW-0732">Signal</keyword>
<gene>
    <name evidence="3" type="ORF">CRE_24220</name>
</gene>
<feature type="region of interest" description="Disordered" evidence="1">
    <location>
        <begin position="26"/>
        <end position="54"/>
    </location>
</feature>
<dbReference type="InParanoid" id="E3NCW2"/>